<dbReference type="InterPro" id="IPR002401">
    <property type="entry name" value="Cyt_P450_E_grp-I"/>
</dbReference>
<feature type="binding site" description="axial binding residue" evidence="13">
    <location>
        <position position="451"/>
    </location>
    <ligand>
        <name>heme</name>
        <dbReference type="ChEBI" id="CHEBI:30413"/>
    </ligand>
    <ligandPart>
        <name>Fe</name>
        <dbReference type="ChEBI" id="CHEBI:18248"/>
    </ligandPart>
</feature>
<dbReference type="GO" id="GO:0005506">
    <property type="term" value="F:iron ion binding"/>
    <property type="evidence" value="ECO:0007669"/>
    <property type="project" value="InterPro"/>
</dbReference>
<dbReference type="PRINTS" id="PR00385">
    <property type="entry name" value="P450"/>
</dbReference>
<evidence type="ECO:0000256" key="4">
    <source>
        <dbReference type="ARBA" id="ARBA00010617"/>
    </source>
</evidence>
<reference evidence="17" key="1">
    <citation type="submission" date="2017-01" db="EMBL/GenBank/DDBJ databases">
        <title>Comparative genomics of anhydrobiosis in the tardigrade Hypsibius dujardini.</title>
        <authorList>
            <person name="Yoshida Y."/>
            <person name="Koutsovoulos G."/>
            <person name="Laetsch D."/>
            <person name="Stevens L."/>
            <person name="Kumar S."/>
            <person name="Horikawa D."/>
            <person name="Ishino K."/>
            <person name="Komine S."/>
            <person name="Tomita M."/>
            <person name="Blaxter M."/>
            <person name="Arakawa K."/>
        </authorList>
    </citation>
    <scope>NUCLEOTIDE SEQUENCE [LARGE SCALE GENOMIC DNA]</scope>
    <source>
        <strain evidence="17">Z151</strain>
    </source>
</reference>
<keyword evidence="15" id="KW-1133">Transmembrane helix</keyword>
<evidence type="ECO:0000256" key="3">
    <source>
        <dbReference type="ARBA" id="ARBA00004406"/>
    </source>
</evidence>
<feature type="transmembrane region" description="Helical" evidence="15">
    <location>
        <begin position="16"/>
        <end position="33"/>
    </location>
</feature>
<evidence type="ECO:0000256" key="12">
    <source>
        <dbReference type="ARBA" id="ARBA00023136"/>
    </source>
</evidence>
<dbReference type="InterPro" id="IPR036396">
    <property type="entry name" value="Cyt_P450_sf"/>
</dbReference>
<dbReference type="FunFam" id="1.10.630.10:FF:000238">
    <property type="entry name" value="Cytochrome P450 2A6"/>
    <property type="match status" value="1"/>
</dbReference>
<dbReference type="PANTHER" id="PTHR24300">
    <property type="entry name" value="CYTOCHROME P450 508A4-RELATED"/>
    <property type="match status" value="1"/>
</dbReference>
<dbReference type="SUPFAM" id="SSF48264">
    <property type="entry name" value="Cytochrome P450"/>
    <property type="match status" value="1"/>
</dbReference>
<dbReference type="Gene3D" id="1.10.630.10">
    <property type="entry name" value="Cytochrome P450"/>
    <property type="match status" value="1"/>
</dbReference>
<sequence>MQPTALVEFVSSADPAAVLLLLALPFVCYWALCEWRSRKTRKSLPPSPFQLPLLGCLPFLDHKFPHLSFSKWADRLGKIYSCRMGTQLVVVLNEAQLIREAFAQPCFNGRPDMYTSRVTAQGNGISFAPDHLWQIHRKFALKTFKMLGIGRNVMEEKIHEEADRLVQLIAGFQGRPFCNKNAIRNGHEQRHLSRGVREEFPHGFRRVHGFYEQMNSVFRYFGVAGILNIFPGLIVVPAVRASFAKVTEALNSAAGYITEMFEHHLATSTRVWIRDYTDAFIEARLKEKVTEGSPKLFSDKQYVAAARELFLTGYESTTATTRWAFLYTSANPEVQKRVQEEIDHVVGRSRMPCYSDAKNMPYTQAVLCEVQRIACVGPMGVPHRATKDTELAGYRIPKDAWIFTNLWHVHRDSNVWQNSDSFIPERFLSADGLRLEVPKLFMPFSAGKRICPGESLAKVQIFSIFTTVLQNFRLSLVGQPDFEPINGITLDTKDHHMTAVAR</sequence>
<dbReference type="InterPro" id="IPR017972">
    <property type="entry name" value="Cyt_P450_CS"/>
</dbReference>
<evidence type="ECO:0000256" key="11">
    <source>
        <dbReference type="ARBA" id="ARBA00023033"/>
    </source>
</evidence>
<dbReference type="GO" id="GO:0020037">
    <property type="term" value="F:heme binding"/>
    <property type="evidence" value="ECO:0007669"/>
    <property type="project" value="InterPro"/>
</dbReference>
<keyword evidence="9 14" id="KW-0560">Oxidoreductase</keyword>
<dbReference type="GO" id="GO:0006805">
    <property type="term" value="P:xenobiotic metabolic process"/>
    <property type="evidence" value="ECO:0007669"/>
    <property type="project" value="TreeGrafter"/>
</dbReference>
<evidence type="ECO:0000256" key="6">
    <source>
        <dbReference type="ARBA" id="ARBA00022723"/>
    </source>
</evidence>
<dbReference type="AlphaFoldDB" id="A0A1W0X3W3"/>
<comment type="caution">
    <text evidence="16">The sequence shown here is derived from an EMBL/GenBank/DDBJ whole genome shotgun (WGS) entry which is preliminary data.</text>
</comment>
<feature type="transmembrane region" description="Helical" evidence="15">
    <location>
        <begin position="217"/>
        <end position="239"/>
    </location>
</feature>
<dbReference type="OrthoDB" id="1055148at2759"/>
<evidence type="ECO:0000256" key="8">
    <source>
        <dbReference type="ARBA" id="ARBA00022848"/>
    </source>
</evidence>
<evidence type="ECO:0000256" key="15">
    <source>
        <dbReference type="SAM" id="Phobius"/>
    </source>
</evidence>
<dbReference type="GO" id="GO:0008395">
    <property type="term" value="F:steroid hydroxylase activity"/>
    <property type="evidence" value="ECO:0007669"/>
    <property type="project" value="TreeGrafter"/>
</dbReference>
<comment type="similarity">
    <text evidence="4 14">Belongs to the cytochrome P450 family.</text>
</comment>
<evidence type="ECO:0000256" key="9">
    <source>
        <dbReference type="ARBA" id="ARBA00023002"/>
    </source>
</evidence>
<evidence type="ECO:0000256" key="2">
    <source>
        <dbReference type="ARBA" id="ARBA00004174"/>
    </source>
</evidence>
<keyword evidence="15" id="KW-0812">Transmembrane</keyword>
<evidence type="ECO:0000313" key="17">
    <source>
        <dbReference type="Proteomes" id="UP000192578"/>
    </source>
</evidence>
<keyword evidence="7" id="KW-0256">Endoplasmic reticulum</keyword>
<organism evidence="16 17">
    <name type="scientific">Hypsibius exemplaris</name>
    <name type="common">Freshwater tardigrade</name>
    <dbReference type="NCBI Taxonomy" id="2072580"/>
    <lineage>
        <taxon>Eukaryota</taxon>
        <taxon>Metazoa</taxon>
        <taxon>Ecdysozoa</taxon>
        <taxon>Tardigrada</taxon>
        <taxon>Eutardigrada</taxon>
        <taxon>Parachela</taxon>
        <taxon>Hypsibioidea</taxon>
        <taxon>Hypsibiidae</taxon>
        <taxon>Hypsibius</taxon>
    </lineage>
</organism>
<dbReference type="InterPro" id="IPR050182">
    <property type="entry name" value="Cytochrome_P450_fam2"/>
</dbReference>
<name>A0A1W0X3W3_HYPEX</name>
<dbReference type="GO" id="GO:0006082">
    <property type="term" value="P:organic acid metabolic process"/>
    <property type="evidence" value="ECO:0007669"/>
    <property type="project" value="TreeGrafter"/>
</dbReference>
<dbReference type="GO" id="GO:0016712">
    <property type="term" value="F:oxidoreductase activity, acting on paired donors, with incorporation or reduction of molecular oxygen, reduced flavin or flavoprotein as one donor, and incorporation of one atom of oxygen"/>
    <property type="evidence" value="ECO:0007669"/>
    <property type="project" value="TreeGrafter"/>
</dbReference>
<keyword evidence="11 14" id="KW-0503">Monooxygenase</keyword>
<proteinExistence type="inferred from homology"/>
<dbReference type="Proteomes" id="UP000192578">
    <property type="component" value="Unassembled WGS sequence"/>
</dbReference>
<protein>
    <submittedName>
        <fullName evidence="16">Cytochrome P450 2J6</fullName>
    </submittedName>
</protein>
<dbReference type="PANTHER" id="PTHR24300:SF403">
    <property type="entry name" value="CYTOCHROME P450 306A1"/>
    <property type="match status" value="1"/>
</dbReference>
<keyword evidence="10 13" id="KW-0408">Iron</keyword>
<dbReference type="PRINTS" id="PR00463">
    <property type="entry name" value="EP450I"/>
</dbReference>
<evidence type="ECO:0000256" key="1">
    <source>
        <dbReference type="ARBA" id="ARBA00001971"/>
    </source>
</evidence>
<evidence type="ECO:0000256" key="10">
    <source>
        <dbReference type="ARBA" id="ARBA00023004"/>
    </source>
</evidence>
<dbReference type="GO" id="GO:0005789">
    <property type="term" value="C:endoplasmic reticulum membrane"/>
    <property type="evidence" value="ECO:0007669"/>
    <property type="project" value="UniProtKB-SubCell"/>
</dbReference>
<dbReference type="InterPro" id="IPR001128">
    <property type="entry name" value="Cyt_P450"/>
</dbReference>
<keyword evidence="12 15" id="KW-0472">Membrane</keyword>
<keyword evidence="17" id="KW-1185">Reference proteome</keyword>
<dbReference type="PROSITE" id="PS00086">
    <property type="entry name" value="CYTOCHROME_P450"/>
    <property type="match status" value="1"/>
</dbReference>
<dbReference type="EMBL" id="MTYJ01000019">
    <property type="protein sequence ID" value="OQV22189.1"/>
    <property type="molecule type" value="Genomic_DNA"/>
</dbReference>
<evidence type="ECO:0000313" key="16">
    <source>
        <dbReference type="EMBL" id="OQV22189.1"/>
    </source>
</evidence>
<keyword evidence="5 13" id="KW-0349">Heme</keyword>
<gene>
    <name evidence="16" type="ORF">BV898_04038</name>
</gene>
<evidence type="ECO:0000256" key="5">
    <source>
        <dbReference type="ARBA" id="ARBA00022617"/>
    </source>
</evidence>
<comment type="subcellular location">
    <subcellularLocation>
        <location evidence="3">Endoplasmic reticulum membrane</location>
        <topology evidence="3">Peripheral membrane protein</topology>
    </subcellularLocation>
    <subcellularLocation>
        <location evidence="2">Microsome membrane</location>
        <topology evidence="2">Peripheral membrane protein</topology>
    </subcellularLocation>
</comment>
<evidence type="ECO:0000256" key="14">
    <source>
        <dbReference type="RuleBase" id="RU000461"/>
    </source>
</evidence>
<evidence type="ECO:0000256" key="7">
    <source>
        <dbReference type="ARBA" id="ARBA00022824"/>
    </source>
</evidence>
<comment type="cofactor">
    <cofactor evidence="1 13">
        <name>heme</name>
        <dbReference type="ChEBI" id="CHEBI:30413"/>
    </cofactor>
</comment>
<keyword evidence="8" id="KW-0492">Microsome</keyword>
<dbReference type="Pfam" id="PF00067">
    <property type="entry name" value="p450"/>
    <property type="match status" value="1"/>
</dbReference>
<evidence type="ECO:0000256" key="13">
    <source>
        <dbReference type="PIRSR" id="PIRSR602401-1"/>
    </source>
</evidence>
<keyword evidence="6 13" id="KW-0479">Metal-binding</keyword>
<accession>A0A1W0X3W3</accession>